<dbReference type="Gene3D" id="3.90.79.10">
    <property type="entry name" value="Nucleoside Triphosphate Pyrophosphohydrolase"/>
    <property type="match status" value="1"/>
</dbReference>
<evidence type="ECO:0000256" key="2">
    <source>
        <dbReference type="ARBA" id="ARBA00007482"/>
    </source>
</evidence>
<evidence type="ECO:0000256" key="6">
    <source>
        <dbReference type="ARBA" id="ARBA00022801"/>
    </source>
</evidence>
<dbReference type="PANTHER" id="PTHR11839:SF5">
    <property type="entry name" value="ADP-RIBOSE PYROPHOSPHATASE"/>
    <property type="match status" value="1"/>
</dbReference>
<evidence type="ECO:0000256" key="1">
    <source>
        <dbReference type="ARBA" id="ARBA00001946"/>
    </source>
</evidence>
<comment type="cofactor">
    <cofactor evidence="1">
        <name>Mg(2+)</name>
        <dbReference type="ChEBI" id="CHEBI:18420"/>
    </cofactor>
</comment>
<keyword evidence="6 14" id="KW-0378">Hydrolase</keyword>
<dbReference type="PROSITE" id="PS51462">
    <property type="entry name" value="NUDIX"/>
    <property type="match status" value="1"/>
</dbReference>
<sequence>MTKAKHSVDDVELMSKKVCYQGFFQVDELTFKHKLFAGGWSAVVKREVLERGHAVVVLAYDPRLDEVVLVEQIRIPVLAASSSPWLLELVAGMIDTDESSIEVAKRELMEEAGLEARRIEKIQHFFPSPGGCTERVDLYFAEVDATKACGLHGLKDEQEDIRVHVLSRINAYNKVVSGDIVSAPTIIGLQWLMMHYQDLLKRSS</sequence>
<keyword evidence="5" id="KW-0479">Metal-binding</keyword>
<dbReference type="InterPro" id="IPR020084">
    <property type="entry name" value="NUDIX_hydrolase_CS"/>
</dbReference>
<dbReference type="InterPro" id="IPR000086">
    <property type="entry name" value="NUDIX_hydrolase_dom"/>
</dbReference>
<evidence type="ECO:0000256" key="11">
    <source>
        <dbReference type="ARBA" id="ARBA00033056"/>
    </source>
</evidence>
<dbReference type="EC" id="3.6.1.13" evidence="3"/>
<name>A0ABT0LGY7_9GAMM</name>
<organism evidence="14 15">
    <name type="scientific">Shewanella surugensis</name>
    <dbReference type="NCBI Taxonomy" id="212020"/>
    <lineage>
        <taxon>Bacteria</taxon>
        <taxon>Pseudomonadati</taxon>
        <taxon>Pseudomonadota</taxon>
        <taxon>Gammaproteobacteria</taxon>
        <taxon>Alteromonadales</taxon>
        <taxon>Shewanellaceae</taxon>
        <taxon>Shewanella</taxon>
    </lineage>
</organism>
<gene>
    <name evidence="14" type="primary">nudF</name>
    <name evidence="14" type="ORF">L2764_18535</name>
</gene>
<evidence type="ECO:0000256" key="3">
    <source>
        <dbReference type="ARBA" id="ARBA00012453"/>
    </source>
</evidence>
<dbReference type="Proteomes" id="UP001203423">
    <property type="component" value="Unassembled WGS sequence"/>
</dbReference>
<dbReference type="InterPro" id="IPR015797">
    <property type="entry name" value="NUDIX_hydrolase-like_dom_sf"/>
</dbReference>
<dbReference type="InterPro" id="IPR004385">
    <property type="entry name" value="NDP_pyrophosphatase"/>
</dbReference>
<evidence type="ECO:0000256" key="4">
    <source>
        <dbReference type="ARBA" id="ARBA00013297"/>
    </source>
</evidence>
<dbReference type="SUPFAM" id="SSF55811">
    <property type="entry name" value="Nudix"/>
    <property type="match status" value="1"/>
</dbReference>
<accession>A0ABT0LGY7</accession>
<dbReference type="Pfam" id="PF00293">
    <property type="entry name" value="NUDIX"/>
    <property type="match status" value="1"/>
</dbReference>
<dbReference type="EMBL" id="JAKIKS010000087">
    <property type="protein sequence ID" value="MCL1126426.1"/>
    <property type="molecule type" value="Genomic_DNA"/>
</dbReference>
<keyword evidence="7" id="KW-0460">Magnesium</keyword>
<dbReference type="CDD" id="cd24155">
    <property type="entry name" value="NUDIX_ADPRase"/>
    <property type="match status" value="1"/>
</dbReference>
<dbReference type="NCBIfam" id="NF008003">
    <property type="entry name" value="PRK10729.1"/>
    <property type="match status" value="1"/>
</dbReference>
<evidence type="ECO:0000256" key="5">
    <source>
        <dbReference type="ARBA" id="ARBA00022723"/>
    </source>
</evidence>
<dbReference type="RefSeq" id="WP_248941815.1">
    <property type="nucleotide sequence ID" value="NZ_JAKIKS010000087.1"/>
</dbReference>
<evidence type="ECO:0000256" key="10">
    <source>
        <dbReference type="ARBA" id="ARBA00030308"/>
    </source>
</evidence>
<comment type="similarity">
    <text evidence="2">Belongs to the Nudix hydrolase family. NudF subfamily.</text>
</comment>
<evidence type="ECO:0000259" key="13">
    <source>
        <dbReference type="PROSITE" id="PS51462"/>
    </source>
</evidence>
<protein>
    <recommendedName>
        <fullName evidence="4">ADP-ribose pyrophosphatase</fullName>
        <ecNumber evidence="3">3.6.1.13</ecNumber>
    </recommendedName>
    <alternativeName>
        <fullName evidence="9">ADP-ribose diphosphatase</fullName>
    </alternativeName>
    <alternativeName>
        <fullName evidence="11">ADP-ribose phosphohydrolase</fullName>
    </alternativeName>
    <alternativeName>
        <fullName evidence="10">Adenosine diphosphoribose pyrophosphatase</fullName>
    </alternativeName>
</protein>
<evidence type="ECO:0000313" key="15">
    <source>
        <dbReference type="Proteomes" id="UP001203423"/>
    </source>
</evidence>
<reference evidence="14 15" key="1">
    <citation type="submission" date="2022-01" db="EMBL/GenBank/DDBJ databases">
        <title>Whole genome-based taxonomy of the Shewanellaceae.</title>
        <authorList>
            <person name="Martin-Rodriguez A.J."/>
        </authorList>
    </citation>
    <scope>NUCLEOTIDE SEQUENCE [LARGE SCALE GENOMIC DNA]</scope>
    <source>
        <strain evidence="14 15">DSM 17177</strain>
    </source>
</reference>
<evidence type="ECO:0000256" key="8">
    <source>
        <dbReference type="ARBA" id="ARBA00025164"/>
    </source>
</evidence>
<comment type="catalytic activity">
    <reaction evidence="12">
        <text>ADP-D-ribose + H2O = D-ribose 5-phosphate + AMP + 2 H(+)</text>
        <dbReference type="Rhea" id="RHEA:10412"/>
        <dbReference type="ChEBI" id="CHEBI:15377"/>
        <dbReference type="ChEBI" id="CHEBI:15378"/>
        <dbReference type="ChEBI" id="CHEBI:57967"/>
        <dbReference type="ChEBI" id="CHEBI:78346"/>
        <dbReference type="ChEBI" id="CHEBI:456215"/>
        <dbReference type="EC" id="3.6.1.13"/>
    </reaction>
</comment>
<evidence type="ECO:0000313" key="14">
    <source>
        <dbReference type="EMBL" id="MCL1126426.1"/>
    </source>
</evidence>
<evidence type="ECO:0000256" key="9">
    <source>
        <dbReference type="ARBA" id="ARBA00030162"/>
    </source>
</evidence>
<dbReference type="GO" id="GO:0047631">
    <property type="term" value="F:ADP-ribose diphosphatase activity"/>
    <property type="evidence" value="ECO:0007669"/>
    <property type="project" value="UniProtKB-EC"/>
</dbReference>
<comment type="function">
    <text evidence="8">Acts on ADP-mannose and ADP-glucose as well as ADP-ribose. Prevents glycogen biosynthesis. The reaction catalyzed by this enzyme is a limiting step of the gluconeogenic process.</text>
</comment>
<evidence type="ECO:0000256" key="12">
    <source>
        <dbReference type="ARBA" id="ARBA00049546"/>
    </source>
</evidence>
<dbReference type="PANTHER" id="PTHR11839">
    <property type="entry name" value="UDP/ADP-SUGAR PYROPHOSPHATASE"/>
    <property type="match status" value="1"/>
</dbReference>
<proteinExistence type="inferred from homology"/>
<dbReference type="PROSITE" id="PS00893">
    <property type="entry name" value="NUDIX_BOX"/>
    <property type="match status" value="1"/>
</dbReference>
<keyword evidence="15" id="KW-1185">Reference proteome</keyword>
<feature type="domain" description="Nudix hydrolase" evidence="13">
    <location>
        <begin position="50"/>
        <end position="188"/>
    </location>
</feature>
<comment type="caution">
    <text evidence="14">The sequence shown here is derived from an EMBL/GenBank/DDBJ whole genome shotgun (WGS) entry which is preliminary data.</text>
</comment>
<evidence type="ECO:0000256" key="7">
    <source>
        <dbReference type="ARBA" id="ARBA00022842"/>
    </source>
</evidence>
<dbReference type="NCBIfam" id="TIGR00052">
    <property type="entry name" value="nudix-type nucleoside diphosphatase, YffH/AdpP family"/>
    <property type="match status" value="1"/>
</dbReference>